<evidence type="ECO:0008006" key="4">
    <source>
        <dbReference type="Google" id="ProtNLM"/>
    </source>
</evidence>
<protein>
    <recommendedName>
        <fullName evidence="4">Dipeptidylpeptidase IV N-terminal domain-containing protein</fullName>
    </recommendedName>
</protein>
<dbReference type="PANTHER" id="PTHR36842:SF1">
    <property type="entry name" value="PROTEIN TOLB"/>
    <property type="match status" value="1"/>
</dbReference>
<dbReference type="InterPro" id="IPR011042">
    <property type="entry name" value="6-blade_b-propeller_TolB-like"/>
</dbReference>
<evidence type="ECO:0000256" key="1">
    <source>
        <dbReference type="ARBA" id="ARBA00009820"/>
    </source>
</evidence>
<evidence type="ECO:0000256" key="2">
    <source>
        <dbReference type="SAM" id="MobiDB-lite"/>
    </source>
</evidence>
<dbReference type="Pfam" id="PF07676">
    <property type="entry name" value="PD40"/>
    <property type="match status" value="4"/>
</dbReference>
<comment type="similarity">
    <text evidence="1">Belongs to the TolB family.</text>
</comment>
<dbReference type="Gene3D" id="2.120.10.30">
    <property type="entry name" value="TolB, C-terminal domain"/>
    <property type="match status" value="2"/>
</dbReference>
<proteinExistence type="inferred from homology"/>
<gene>
    <name evidence="3" type="ORF">METZ01_LOCUS162834</name>
</gene>
<organism evidence="3">
    <name type="scientific">marine metagenome</name>
    <dbReference type="NCBI Taxonomy" id="408172"/>
    <lineage>
        <taxon>unclassified sequences</taxon>
        <taxon>metagenomes</taxon>
        <taxon>ecological metagenomes</taxon>
    </lineage>
</organism>
<sequence>MNRLLVVVIFFTLSVRAEGACFTIANETRLAPVGSFPAWSPDGSTIAFTADIDTDKPEIYLVTVDTRDILGLTRSFDGATNPTWSPDGQQIAFRSRGRPSRLHIIARDGSSEREVPGAPSGSSDFEPDWSPDGSRIAVVSNRLGEMGIITVDPVTGEGERWSSERELKLDQPAWSPNGTTIAAVGGGVFQGEIEGRLYLLHGPGQAELIARGVGYQWPHWIDDGRAIIYSYLRRSTFRPGVIEVDNGIECEAGPEWGGRANPIVSPDGQRVVFSGRDGEEFDGLWIADLIRSPSAVGEQSWGTLKREHVKMDGQPRPAIRIPSASKPMIVNP</sequence>
<feature type="compositionally biased region" description="Basic and acidic residues" evidence="2">
    <location>
        <begin position="106"/>
        <end position="115"/>
    </location>
</feature>
<dbReference type="PANTHER" id="PTHR36842">
    <property type="entry name" value="PROTEIN TOLB HOMOLOG"/>
    <property type="match status" value="1"/>
</dbReference>
<dbReference type="InterPro" id="IPR011659">
    <property type="entry name" value="WD40"/>
</dbReference>
<feature type="region of interest" description="Disordered" evidence="2">
    <location>
        <begin position="106"/>
        <end position="131"/>
    </location>
</feature>
<name>A0A382B833_9ZZZZ</name>
<accession>A0A382B833</accession>
<dbReference type="AlphaFoldDB" id="A0A382B833"/>
<reference evidence="3" key="1">
    <citation type="submission" date="2018-05" db="EMBL/GenBank/DDBJ databases">
        <authorList>
            <person name="Lanie J.A."/>
            <person name="Ng W.-L."/>
            <person name="Kazmierczak K.M."/>
            <person name="Andrzejewski T.M."/>
            <person name="Davidsen T.M."/>
            <person name="Wayne K.J."/>
            <person name="Tettelin H."/>
            <person name="Glass J.I."/>
            <person name="Rusch D."/>
            <person name="Podicherti R."/>
            <person name="Tsui H.-C.T."/>
            <person name="Winkler M.E."/>
        </authorList>
    </citation>
    <scope>NUCLEOTIDE SEQUENCE</scope>
</reference>
<dbReference type="SUPFAM" id="SSF82171">
    <property type="entry name" value="DPP6 N-terminal domain-like"/>
    <property type="match status" value="1"/>
</dbReference>
<evidence type="ECO:0000313" key="3">
    <source>
        <dbReference type="EMBL" id="SVB09980.1"/>
    </source>
</evidence>
<dbReference type="EMBL" id="UINC01028639">
    <property type="protein sequence ID" value="SVB09980.1"/>
    <property type="molecule type" value="Genomic_DNA"/>
</dbReference>